<name>Q7UNF8_RHOBA</name>
<dbReference type="EMBL" id="BX294146">
    <property type="protein sequence ID" value="CAD75461.1"/>
    <property type="molecule type" value="Genomic_DNA"/>
</dbReference>
<dbReference type="InParanoid" id="Q7UNF8"/>
<evidence type="ECO:0000256" key="1">
    <source>
        <dbReference type="SAM" id="MobiDB-lite"/>
    </source>
</evidence>
<accession>Q7UNF8</accession>
<dbReference type="HOGENOM" id="CLU_2094938_0_0_0"/>
<dbReference type="KEGG" id="rba:RB7601"/>
<feature type="region of interest" description="Disordered" evidence="1">
    <location>
        <begin position="1"/>
        <end position="28"/>
    </location>
</feature>
<dbReference type="EnsemblBacteria" id="CAD75461">
    <property type="protein sequence ID" value="CAD75461"/>
    <property type="gene ID" value="RB7601"/>
</dbReference>
<evidence type="ECO:0000313" key="2">
    <source>
        <dbReference type="EMBL" id="CAD75461.1"/>
    </source>
</evidence>
<keyword evidence="3" id="KW-1185">Reference proteome</keyword>
<reference evidence="2 3" key="1">
    <citation type="journal article" date="2003" name="Proc. Natl. Acad. Sci. U.S.A.">
        <title>Complete genome sequence of the marine planctomycete Pirellula sp. strain 1.</title>
        <authorList>
            <person name="Gloeckner F.O."/>
            <person name="Kube M."/>
            <person name="Bauer M."/>
            <person name="Teeling H."/>
            <person name="Lombardot T."/>
            <person name="Ludwig W."/>
            <person name="Gade D."/>
            <person name="Beck A."/>
            <person name="Borzym K."/>
            <person name="Heitmann K."/>
            <person name="Rabus R."/>
            <person name="Schlesner H."/>
            <person name="Amann R."/>
            <person name="Reinhardt R."/>
        </authorList>
    </citation>
    <scope>NUCLEOTIDE SEQUENCE [LARGE SCALE GENOMIC DNA]</scope>
    <source>
        <strain evidence="3">DSM 10527 / NCIMB 13988 / SH1</strain>
    </source>
</reference>
<evidence type="ECO:0000313" key="3">
    <source>
        <dbReference type="Proteomes" id="UP000001025"/>
    </source>
</evidence>
<dbReference type="AlphaFoldDB" id="Q7UNF8"/>
<protein>
    <submittedName>
        <fullName evidence="2">Uncharacterized protein</fullName>
    </submittedName>
</protein>
<proteinExistence type="predicted"/>
<organism evidence="2 3">
    <name type="scientific">Rhodopirellula baltica (strain DSM 10527 / NCIMB 13988 / SH1)</name>
    <dbReference type="NCBI Taxonomy" id="243090"/>
    <lineage>
        <taxon>Bacteria</taxon>
        <taxon>Pseudomonadati</taxon>
        <taxon>Planctomycetota</taxon>
        <taxon>Planctomycetia</taxon>
        <taxon>Pirellulales</taxon>
        <taxon>Pirellulaceae</taxon>
        <taxon>Rhodopirellula</taxon>
    </lineage>
</organism>
<gene>
    <name evidence="2" type="ordered locus">RB7601</name>
</gene>
<sequence length="116" mass="12400">MSSDTRALDPRPTPTTSSTGLLAGPSGFSSFSDQYDGLPRPSRTLDLFSSHIDGLGNALCRVGFDGLGTPSYGVSLRRAWNPIVRSEFATGWGSPSYGEGGWHDFGWRVRKVSAAC</sequence>
<dbReference type="Proteomes" id="UP000001025">
    <property type="component" value="Chromosome"/>
</dbReference>
<dbReference type="STRING" id="243090.RB7601"/>